<evidence type="ECO:0000313" key="3">
    <source>
        <dbReference type="Proteomes" id="UP000070252"/>
    </source>
</evidence>
<evidence type="ECO:0000256" key="1">
    <source>
        <dbReference type="SAM" id="MobiDB-lite"/>
    </source>
</evidence>
<name>A0ABR5T1M0_9BACL</name>
<sequence>MEWVCMRREAAYGGVFFVQEEEGIRDEGRSRGCGEVYKGQGWGDGGGWGSRGTGPGGGWPELADGRGSRRTGLGDGWGPRRTGLAGGWPELADGRGWRPAEARGVSASPPGSGPTCS</sequence>
<feature type="compositionally biased region" description="Basic and acidic residues" evidence="1">
    <location>
        <begin position="92"/>
        <end position="101"/>
    </location>
</feature>
<reference evidence="2 3" key="1">
    <citation type="submission" date="2015-08" db="EMBL/GenBank/DDBJ databases">
        <title>Genome of Paenibacillus jilunlii.</title>
        <authorList>
            <person name="Sant'Anna F.H."/>
            <person name="Ambrosini A."/>
            <person name="Souza R."/>
            <person name="Bach E."/>
            <person name="Fernandes G."/>
            <person name="Balsanelli E."/>
            <person name="Baura V.A."/>
            <person name="Pedrosa F.O."/>
            <person name="Souza E.M."/>
            <person name="Passaglia L."/>
        </authorList>
    </citation>
    <scope>NUCLEOTIDE SEQUENCE [LARGE SCALE GENOMIC DNA]</scope>
    <source>
        <strain evidence="2 3">DSM 23019</strain>
    </source>
</reference>
<organism evidence="2 3">
    <name type="scientific">Paenibacillus jilunlii</name>
    <dbReference type="NCBI Taxonomy" id="682956"/>
    <lineage>
        <taxon>Bacteria</taxon>
        <taxon>Bacillati</taxon>
        <taxon>Bacillota</taxon>
        <taxon>Bacilli</taxon>
        <taxon>Bacillales</taxon>
        <taxon>Paenibacillaceae</taxon>
        <taxon>Paenibacillus</taxon>
    </lineage>
</organism>
<dbReference type="Proteomes" id="UP000070252">
    <property type="component" value="Unassembled WGS sequence"/>
</dbReference>
<evidence type="ECO:0000313" key="2">
    <source>
        <dbReference type="EMBL" id="KWX80687.1"/>
    </source>
</evidence>
<proteinExistence type="predicted"/>
<comment type="caution">
    <text evidence="2">The sequence shown here is derived from an EMBL/GenBank/DDBJ whole genome shotgun (WGS) entry which is preliminary data.</text>
</comment>
<feature type="compositionally biased region" description="Gly residues" evidence="1">
    <location>
        <begin position="40"/>
        <end position="59"/>
    </location>
</feature>
<protein>
    <submittedName>
        <fullName evidence="2">Uncharacterized protein</fullName>
    </submittedName>
</protein>
<gene>
    <name evidence="2" type="ORF">AML91_00510</name>
</gene>
<dbReference type="EMBL" id="LIPY01000071">
    <property type="protein sequence ID" value="KWX80687.1"/>
    <property type="molecule type" value="Genomic_DNA"/>
</dbReference>
<accession>A0ABR5T1M0</accession>
<feature type="region of interest" description="Disordered" evidence="1">
    <location>
        <begin position="37"/>
        <end position="117"/>
    </location>
</feature>
<keyword evidence="3" id="KW-1185">Reference proteome</keyword>